<dbReference type="RefSeq" id="WP_173268688.1">
    <property type="nucleotide sequence ID" value="NZ_JABMKV010000001.1"/>
</dbReference>
<reference evidence="1 2" key="1">
    <citation type="submission" date="2020-05" db="EMBL/GenBank/DDBJ databases">
        <title>Description of Pedobacter foliorum sp. nov.</title>
        <authorList>
            <person name="Qi S."/>
            <person name="Carlier A."/>
            <person name="Cnockaert M."/>
            <person name="Vandamme P."/>
        </authorList>
    </citation>
    <scope>NUCLEOTIDE SEQUENCE [LARGE SCALE GENOMIC DNA]</scope>
    <source>
        <strain evidence="1 2">LMG 31300</strain>
    </source>
</reference>
<protein>
    <submittedName>
        <fullName evidence="1">Uncharacterized protein</fullName>
    </submittedName>
</protein>
<comment type="caution">
    <text evidence="1">The sequence shown here is derived from an EMBL/GenBank/DDBJ whole genome shotgun (WGS) entry which is preliminary data.</text>
</comment>
<keyword evidence="2" id="KW-1185">Reference proteome</keyword>
<evidence type="ECO:0000313" key="1">
    <source>
        <dbReference type="EMBL" id="NQX30494.1"/>
    </source>
</evidence>
<name>A0ABX2D8Y9_9SPHI</name>
<gene>
    <name evidence="1" type="ORF">HQN85_02070</name>
</gene>
<accession>A0ABX2D8Y9</accession>
<dbReference type="EMBL" id="JABMKV010000001">
    <property type="protein sequence ID" value="NQX30494.1"/>
    <property type="molecule type" value="Genomic_DNA"/>
</dbReference>
<sequence length="94" mass="11019">MENDRKRDTSLVIKESDIKGEKIIFDILIKETLAHVIVIKDGQQYHLNLDGEDFGSFCRDDNGDIQRFEQPKGAHRDDENYFKPILEKLEQLNK</sequence>
<organism evidence="1 2">
    <name type="scientific">Pedobacter boryungensis</name>
    <dbReference type="NCBI Taxonomy" id="869962"/>
    <lineage>
        <taxon>Bacteria</taxon>
        <taxon>Pseudomonadati</taxon>
        <taxon>Bacteroidota</taxon>
        <taxon>Sphingobacteriia</taxon>
        <taxon>Sphingobacteriales</taxon>
        <taxon>Sphingobacteriaceae</taxon>
        <taxon>Pedobacter</taxon>
    </lineage>
</organism>
<proteinExistence type="predicted"/>
<evidence type="ECO:0000313" key="2">
    <source>
        <dbReference type="Proteomes" id="UP000762110"/>
    </source>
</evidence>
<dbReference type="Proteomes" id="UP000762110">
    <property type="component" value="Unassembled WGS sequence"/>
</dbReference>